<dbReference type="Pfam" id="PF04535">
    <property type="entry name" value="CASP_dom"/>
    <property type="match status" value="1"/>
</dbReference>
<evidence type="ECO:0000256" key="2">
    <source>
        <dbReference type="ARBA" id="ARBA00007651"/>
    </source>
</evidence>
<dbReference type="EMBL" id="JABWDY010043226">
    <property type="protein sequence ID" value="KAF5176090.1"/>
    <property type="molecule type" value="Genomic_DNA"/>
</dbReference>
<gene>
    <name evidence="10" type="ORF">FRX31_034323</name>
</gene>
<protein>
    <recommendedName>
        <fullName evidence="7">CASP-like protein</fullName>
    </recommendedName>
</protein>
<keyword evidence="6 7" id="KW-0472">Membrane</keyword>
<evidence type="ECO:0000313" key="11">
    <source>
        <dbReference type="Proteomes" id="UP000554482"/>
    </source>
</evidence>
<evidence type="ECO:0000256" key="8">
    <source>
        <dbReference type="SAM" id="MobiDB-lite"/>
    </source>
</evidence>
<feature type="transmembrane region" description="Helical" evidence="7">
    <location>
        <begin position="31"/>
        <end position="49"/>
    </location>
</feature>
<evidence type="ECO:0000256" key="3">
    <source>
        <dbReference type="ARBA" id="ARBA00022475"/>
    </source>
</evidence>
<keyword evidence="11" id="KW-1185">Reference proteome</keyword>
<comment type="subcellular location">
    <subcellularLocation>
        <location evidence="1 7">Cell membrane</location>
        <topology evidence="1 7">Multi-pass membrane protein</topology>
    </subcellularLocation>
</comment>
<proteinExistence type="inferred from homology"/>
<comment type="caution">
    <text evidence="7">Lacks conserved residue(s) required for the propagation of feature annotation.</text>
</comment>
<evidence type="ECO:0000256" key="6">
    <source>
        <dbReference type="ARBA" id="ARBA00023136"/>
    </source>
</evidence>
<evidence type="ECO:0000256" key="5">
    <source>
        <dbReference type="ARBA" id="ARBA00022989"/>
    </source>
</evidence>
<keyword evidence="5 7" id="KW-1133">Transmembrane helix</keyword>
<evidence type="ECO:0000313" key="10">
    <source>
        <dbReference type="EMBL" id="KAF5176090.1"/>
    </source>
</evidence>
<dbReference type="InterPro" id="IPR006702">
    <property type="entry name" value="CASP_dom"/>
</dbReference>
<organism evidence="10 11">
    <name type="scientific">Thalictrum thalictroides</name>
    <name type="common">Rue-anemone</name>
    <name type="synonym">Anemone thalictroides</name>
    <dbReference type="NCBI Taxonomy" id="46969"/>
    <lineage>
        <taxon>Eukaryota</taxon>
        <taxon>Viridiplantae</taxon>
        <taxon>Streptophyta</taxon>
        <taxon>Embryophyta</taxon>
        <taxon>Tracheophyta</taxon>
        <taxon>Spermatophyta</taxon>
        <taxon>Magnoliopsida</taxon>
        <taxon>Ranunculales</taxon>
        <taxon>Ranunculaceae</taxon>
        <taxon>Thalictroideae</taxon>
        <taxon>Thalictrum</taxon>
    </lineage>
</organism>
<dbReference type="AlphaFoldDB" id="A0A7J6UV19"/>
<name>A0A7J6UV19_THATH</name>
<evidence type="ECO:0000256" key="1">
    <source>
        <dbReference type="ARBA" id="ARBA00004651"/>
    </source>
</evidence>
<keyword evidence="3 7" id="KW-1003">Cell membrane</keyword>
<evidence type="ECO:0000259" key="9">
    <source>
        <dbReference type="Pfam" id="PF04535"/>
    </source>
</evidence>
<reference evidence="10 11" key="1">
    <citation type="submission" date="2020-06" db="EMBL/GenBank/DDBJ databases">
        <title>Transcriptomic and genomic resources for Thalictrum thalictroides and T. hernandezii: Facilitating candidate gene discovery in an emerging model plant lineage.</title>
        <authorList>
            <person name="Arias T."/>
            <person name="Riano-Pachon D.M."/>
            <person name="Di Stilio V.S."/>
        </authorList>
    </citation>
    <scope>NUCLEOTIDE SEQUENCE [LARGE SCALE GENOMIC DNA]</scope>
    <source>
        <strain evidence="11">cv. WT478/WT964</strain>
        <tissue evidence="10">Leaves</tissue>
    </source>
</reference>
<feature type="region of interest" description="Disordered" evidence="8">
    <location>
        <begin position="1"/>
        <end position="21"/>
    </location>
</feature>
<evidence type="ECO:0000256" key="4">
    <source>
        <dbReference type="ARBA" id="ARBA00022692"/>
    </source>
</evidence>
<comment type="similarity">
    <text evidence="2 7">Belongs to the Casparian strip membrane proteins (CASP) family.</text>
</comment>
<comment type="subunit">
    <text evidence="7">Homodimer and heterodimers.</text>
</comment>
<dbReference type="Proteomes" id="UP000554482">
    <property type="component" value="Unassembled WGS sequence"/>
</dbReference>
<feature type="domain" description="Casparian strip membrane protein" evidence="9">
    <location>
        <begin position="25"/>
        <end position="79"/>
    </location>
</feature>
<comment type="caution">
    <text evidence="10">The sequence shown here is derived from an EMBL/GenBank/DDBJ whole genome shotgun (WGS) entry which is preliminary data.</text>
</comment>
<sequence>MAEEHTGSKIAPEAQVPRNNHSSAKVSHVGLFLRALVFASSVAAVLVMVTSKQTKLISVPGIPIQISNSAKFNHTPAFV</sequence>
<dbReference type="GO" id="GO:0005886">
    <property type="term" value="C:plasma membrane"/>
    <property type="evidence" value="ECO:0007669"/>
    <property type="project" value="UniProtKB-SubCell"/>
</dbReference>
<dbReference type="OrthoDB" id="1926504at2759"/>
<accession>A0A7J6UV19</accession>
<evidence type="ECO:0000256" key="7">
    <source>
        <dbReference type="RuleBase" id="RU361233"/>
    </source>
</evidence>
<keyword evidence="4 7" id="KW-0812">Transmembrane</keyword>